<dbReference type="Gene3D" id="3.40.50.360">
    <property type="match status" value="1"/>
</dbReference>
<dbReference type="Proteomes" id="UP000198520">
    <property type="component" value="Unassembled WGS sequence"/>
</dbReference>
<dbReference type="GO" id="GO:0005829">
    <property type="term" value="C:cytosol"/>
    <property type="evidence" value="ECO:0007669"/>
    <property type="project" value="TreeGrafter"/>
</dbReference>
<reference evidence="3" key="1">
    <citation type="submission" date="2016-10" db="EMBL/GenBank/DDBJ databases">
        <authorList>
            <person name="Varghese N."/>
            <person name="Submissions S."/>
        </authorList>
    </citation>
    <scope>NUCLEOTIDE SEQUENCE [LARGE SCALE GENOMIC DNA]</scope>
    <source>
        <strain evidence="3">DSM 19083</strain>
    </source>
</reference>
<dbReference type="InterPro" id="IPR029039">
    <property type="entry name" value="Flavoprotein-like_sf"/>
</dbReference>
<dbReference type="InterPro" id="IPR050712">
    <property type="entry name" value="NAD(P)H-dep_reductase"/>
</dbReference>
<evidence type="ECO:0000259" key="1">
    <source>
        <dbReference type="Pfam" id="PF03358"/>
    </source>
</evidence>
<sequence>MRTPVLRISRLGVPVRVQPATMETGADRPHARPARRAAAKGTTMTFTIGYLIGSLSSGSINRTLAGALVRLAPDDLELREIPIKDLPLYSDDYDDAYPPAGTALKEAIEGADGLLIVSPEYNRSIPGALKNAIDWASRPWGTNSFARKPTGIIGASPGGIGTAVMQAQMRSVLSFLDAPQLNSPEAYITFKPEAFGEDGQVHDDSTRKFLTHYMDEYAAFVRRVLDVDAQGHIGDPEANATKG</sequence>
<dbReference type="Pfam" id="PF03358">
    <property type="entry name" value="FMN_red"/>
    <property type="match status" value="1"/>
</dbReference>
<dbReference type="GO" id="GO:0016491">
    <property type="term" value="F:oxidoreductase activity"/>
    <property type="evidence" value="ECO:0007669"/>
    <property type="project" value="InterPro"/>
</dbReference>
<dbReference type="SUPFAM" id="SSF52218">
    <property type="entry name" value="Flavoproteins"/>
    <property type="match status" value="1"/>
</dbReference>
<accession>A0A1I2DRU5</accession>
<dbReference type="EMBL" id="FONZ01000001">
    <property type="protein sequence ID" value="SFE83109.1"/>
    <property type="molecule type" value="Genomic_DNA"/>
</dbReference>
<dbReference type="PANTHER" id="PTHR30543:SF21">
    <property type="entry name" value="NAD(P)H-DEPENDENT FMN REDUCTASE LOT6"/>
    <property type="match status" value="1"/>
</dbReference>
<dbReference type="GO" id="GO:0010181">
    <property type="term" value="F:FMN binding"/>
    <property type="evidence" value="ECO:0007669"/>
    <property type="project" value="TreeGrafter"/>
</dbReference>
<dbReference type="InterPro" id="IPR005025">
    <property type="entry name" value="FMN_Rdtase-like_dom"/>
</dbReference>
<evidence type="ECO:0000313" key="3">
    <source>
        <dbReference type="Proteomes" id="UP000198520"/>
    </source>
</evidence>
<organism evidence="2 3">
    <name type="scientific">Flavimobilis marinus</name>
    <dbReference type="NCBI Taxonomy" id="285351"/>
    <lineage>
        <taxon>Bacteria</taxon>
        <taxon>Bacillati</taxon>
        <taxon>Actinomycetota</taxon>
        <taxon>Actinomycetes</taxon>
        <taxon>Micrococcales</taxon>
        <taxon>Jonesiaceae</taxon>
        <taxon>Flavimobilis</taxon>
    </lineage>
</organism>
<dbReference type="STRING" id="285351.SAMN04488035_0688"/>
<evidence type="ECO:0000313" key="2">
    <source>
        <dbReference type="EMBL" id="SFE83109.1"/>
    </source>
</evidence>
<dbReference type="PANTHER" id="PTHR30543">
    <property type="entry name" value="CHROMATE REDUCTASE"/>
    <property type="match status" value="1"/>
</dbReference>
<dbReference type="AlphaFoldDB" id="A0A1I2DRU5"/>
<proteinExistence type="predicted"/>
<gene>
    <name evidence="2" type="ORF">SAMN04488035_0688</name>
</gene>
<feature type="domain" description="NADPH-dependent FMN reductase-like" evidence="1">
    <location>
        <begin position="48"/>
        <end position="189"/>
    </location>
</feature>
<name>A0A1I2DRU5_9MICO</name>
<protein>
    <submittedName>
        <fullName evidence="2">NAD(P)H-dependent FMN reductase</fullName>
    </submittedName>
</protein>
<keyword evidence="3" id="KW-1185">Reference proteome</keyword>